<keyword evidence="1" id="KW-1133">Transmembrane helix</keyword>
<accession>A0ABD3RCS5</accession>
<dbReference type="Pfam" id="PF14108">
    <property type="entry name" value="ABA4-like"/>
    <property type="match status" value="1"/>
</dbReference>
<proteinExistence type="predicted"/>
<keyword evidence="1" id="KW-0812">Transmembrane</keyword>
<organism evidence="3 4">
    <name type="scientific">Cyclostephanos tholiformis</name>
    <dbReference type="NCBI Taxonomy" id="382380"/>
    <lineage>
        <taxon>Eukaryota</taxon>
        <taxon>Sar</taxon>
        <taxon>Stramenopiles</taxon>
        <taxon>Ochrophyta</taxon>
        <taxon>Bacillariophyta</taxon>
        <taxon>Coscinodiscophyceae</taxon>
        <taxon>Thalassiosirophycidae</taxon>
        <taxon>Stephanodiscales</taxon>
        <taxon>Stephanodiscaceae</taxon>
        <taxon>Cyclostephanos</taxon>
    </lineage>
</organism>
<evidence type="ECO:0000313" key="4">
    <source>
        <dbReference type="Proteomes" id="UP001530377"/>
    </source>
</evidence>
<feature type="signal peptide" evidence="2">
    <location>
        <begin position="1"/>
        <end position="21"/>
    </location>
</feature>
<feature type="transmembrane region" description="Helical" evidence="1">
    <location>
        <begin position="150"/>
        <end position="170"/>
    </location>
</feature>
<feature type="chain" id="PRO_5044884868" evidence="2">
    <location>
        <begin position="22"/>
        <end position="285"/>
    </location>
</feature>
<dbReference type="Proteomes" id="UP001530377">
    <property type="component" value="Unassembled WGS sequence"/>
</dbReference>
<dbReference type="PANTHER" id="PTHR34543">
    <property type="entry name" value="PROTEIN ABA DEFICIENT 4, CHLOROPLASTIC"/>
    <property type="match status" value="1"/>
</dbReference>
<evidence type="ECO:0000256" key="2">
    <source>
        <dbReference type="SAM" id="SignalP"/>
    </source>
</evidence>
<dbReference type="EMBL" id="JALLPB020000299">
    <property type="protein sequence ID" value="KAL3810815.1"/>
    <property type="molecule type" value="Genomic_DNA"/>
</dbReference>
<dbReference type="AlphaFoldDB" id="A0ABD3RCS5"/>
<evidence type="ECO:0000256" key="1">
    <source>
        <dbReference type="SAM" id="Phobius"/>
    </source>
</evidence>
<evidence type="ECO:0000313" key="3">
    <source>
        <dbReference type="EMBL" id="KAL3810815.1"/>
    </source>
</evidence>
<dbReference type="PANTHER" id="PTHR34543:SF1">
    <property type="entry name" value="PROTEIN ABA DEFICIENT 4, CHLOROPLASTIC"/>
    <property type="match status" value="1"/>
</dbReference>
<comment type="caution">
    <text evidence="3">The sequence shown here is derived from an EMBL/GenBank/DDBJ whole genome shotgun (WGS) entry which is preliminary data.</text>
</comment>
<dbReference type="InterPro" id="IPR025461">
    <property type="entry name" value="ABA4-like"/>
</dbReference>
<gene>
    <name evidence="3" type="ORF">ACHAXA_008830</name>
</gene>
<reference evidence="3 4" key="1">
    <citation type="submission" date="2024-10" db="EMBL/GenBank/DDBJ databases">
        <title>Updated reference genomes for cyclostephanoid diatoms.</title>
        <authorList>
            <person name="Roberts W.R."/>
            <person name="Alverson A.J."/>
        </authorList>
    </citation>
    <scope>NUCLEOTIDE SEQUENCE [LARGE SCALE GENOMIC DNA]</scope>
    <source>
        <strain evidence="3 4">AJA228-03</strain>
    </source>
</reference>
<keyword evidence="2" id="KW-0732">Signal</keyword>
<name>A0ABD3RCS5_9STRA</name>
<protein>
    <submittedName>
        <fullName evidence="3">Uncharacterized protein</fullName>
    </submittedName>
</protein>
<keyword evidence="1" id="KW-0472">Membrane</keyword>
<keyword evidence="4" id="KW-1185">Reference proteome</keyword>
<sequence>MRCLAALLSCLALAVPPTSFAFAPIVDSTGIRATAPHRDAPSTPSSMSSSSLSAHEYYYYPLDDVASTMYALARPMPIAYHDMIFDSSSLVLSSSSSSSSTLDVVSSPGGFFDAHTIKVAFIVATFLPQLPWLFLILLPNAGVTRKLLGGYEAILLCCLVHLFIVIASIVQPDGTAPISEFADVFDPNGDPQGPCEEWSHVLTWDLLVGRYIWLDGLNRGVFTSHSVLLTNLIGPPGLLLHWSTCALTGRGFLPAIDDAMEEGEHWSTCALTGREFLPAIDDAME</sequence>
<feature type="transmembrane region" description="Helical" evidence="1">
    <location>
        <begin position="119"/>
        <end position="138"/>
    </location>
</feature>